<dbReference type="OrthoDB" id="2253209at2759"/>
<evidence type="ECO:0000256" key="1">
    <source>
        <dbReference type="SAM" id="MobiDB-lite"/>
    </source>
</evidence>
<dbReference type="EMBL" id="JAANQT010000067">
    <property type="protein sequence ID" value="KAG1315062.1"/>
    <property type="molecule type" value="Genomic_DNA"/>
</dbReference>
<evidence type="ECO:0000313" key="3">
    <source>
        <dbReference type="EMBL" id="KAG1315062.1"/>
    </source>
</evidence>
<gene>
    <name evidence="3" type="ORF">G6F64_000965</name>
</gene>
<comment type="caution">
    <text evidence="3">The sequence shown here is derived from an EMBL/GenBank/DDBJ whole genome shotgun (WGS) entry which is preliminary data.</text>
</comment>
<evidence type="ECO:0000313" key="4">
    <source>
        <dbReference type="Proteomes" id="UP000716291"/>
    </source>
</evidence>
<keyword evidence="4" id="KW-1185">Reference proteome</keyword>
<sequence length="137" mass="15881">MLNTSETIFIFILLLILAFILISLFVLMTKINRKRQELLDIEQHIINEYTTEVKKVEPAIVKQNIYFQPSSPTAPPVMTPKKRKSILYKIYGFRNPSTSPPLSPRKPSSIRPPSFLPMQENHHPPTYEDSVVLLNKY</sequence>
<dbReference type="AlphaFoldDB" id="A0A9P6XJE5"/>
<accession>A0A9P6XJE5</accession>
<protein>
    <submittedName>
        <fullName evidence="3">Uncharacterized protein</fullName>
    </submittedName>
</protein>
<keyword evidence="2" id="KW-0812">Transmembrane</keyword>
<feature type="transmembrane region" description="Helical" evidence="2">
    <location>
        <begin position="6"/>
        <end position="27"/>
    </location>
</feature>
<feature type="region of interest" description="Disordered" evidence="1">
    <location>
        <begin position="94"/>
        <end position="124"/>
    </location>
</feature>
<evidence type="ECO:0000256" key="2">
    <source>
        <dbReference type="SAM" id="Phobius"/>
    </source>
</evidence>
<keyword evidence="2" id="KW-1133">Transmembrane helix</keyword>
<proteinExistence type="predicted"/>
<name>A0A9P6XJE5_RHIOR</name>
<dbReference type="Proteomes" id="UP000716291">
    <property type="component" value="Unassembled WGS sequence"/>
</dbReference>
<keyword evidence="2" id="KW-0472">Membrane</keyword>
<organism evidence="3 4">
    <name type="scientific">Rhizopus oryzae</name>
    <name type="common">Mucormycosis agent</name>
    <name type="synonym">Rhizopus arrhizus var. delemar</name>
    <dbReference type="NCBI Taxonomy" id="64495"/>
    <lineage>
        <taxon>Eukaryota</taxon>
        <taxon>Fungi</taxon>
        <taxon>Fungi incertae sedis</taxon>
        <taxon>Mucoromycota</taxon>
        <taxon>Mucoromycotina</taxon>
        <taxon>Mucoromycetes</taxon>
        <taxon>Mucorales</taxon>
        <taxon>Mucorineae</taxon>
        <taxon>Rhizopodaceae</taxon>
        <taxon>Rhizopus</taxon>
    </lineage>
</organism>
<reference evidence="3" key="1">
    <citation type="journal article" date="2020" name="Microb. Genom.">
        <title>Genetic diversity of clinical and environmental Mucorales isolates obtained from an investigation of mucormycosis cases among solid organ transplant recipients.</title>
        <authorList>
            <person name="Nguyen M.H."/>
            <person name="Kaul D."/>
            <person name="Muto C."/>
            <person name="Cheng S.J."/>
            <person name="Richter R.A."/>
            <person name="Bruno V.M."/>
            <person name="Liu G."/>
            <person name="Beyhan S."/>
            <person name="Sundermann A.J."/>
            <person name="Mounaud S."/>
            <person name="Pasculle A.W."/>
            <person name="Nierman W.C."/>
            <person name="Driscoll E."/>
            <person name="Cumbie R."/>
            <person name="Clancy C.J."/>
            <person name="Dupont C.L."/>
        </authorList>
    </citation>
    <scope>NUCLEOTIDE SEQUENCE</scope>
    <source>
        <strain evidence="3">GL11</strain>
    </source>
</reference>